<protein>
    <submittedName>
        <fullName evidence="3">Uncharacterized protein</fullName>
    </submittedName>
</protein>
<evidence type="ECO:0000256" key="2">
    <source>
        <dbReference type="SAM" id="Phobius"/>
    </source>
</evidence>
<feature type="compositionally biased region" description="Pro residues" evidence="1">
    <location>
        <begin position="544"/>
        <end position="556"/>
    </location>
</feature>
<feature type="compositionally biased region" description="Low complexity" evidence="1">
    <location>
        <begin position="480"/>
        <end position="493"/>
    </location>
</feature>
<keyword evidence="2" id="KW-1133">Transmembrane helix</keyword>
<feature type="transmembrane region" description="Helical" evidence="2">
    <location>
        <begin position="223"/>
        <end position="244"/>
    </location>
</feature>
<evidence type="ECO:0000313" key="3">
    <source>
        <dbReference type="EMBL" id="GIJ21501.1"/>
    </source>
</evidence>
<comment type="caution">
    <text evidence="3">The sequence shown here is derived from an EMBL/GenBank/DDBJ whole genome shotgun (WGS) entry which is preliminary data.</text>
</comment>
<feature type="compositionally biased region" description="Basic residues" evidence="1">
    <location>
        <begin position="716"/>
        <end position="726"/>
    </location>
</feature>
<evidence type="ECO:0000256" key="1">
    <source>
        <dbReference type="SAM" id="MobiDB-lite"/>
    </source>
</evidence>
<reference evidence="3 4" key="1">
    <citation type="submission" date="2021-01" db="EMBL/GenBank/DDBJ databases">
        <title>Whole genome shotgun sequence of Verrucosispora lutea NBRC 106530.</title>
        <authorList>
            <person name="Komaki H."/>
            <person name="Tamura T."/>
        </authorList>
    </citation>
    <scope>NUCLEOTIDE SEQUENCE [LARGE SCALE GENOMIC DNA]</scope>
    <source>
        <strain evidence="3 4">NBRC 106530</strain>
    </source>
</reference>
<gene>
    <name evidence="3" type="ORF">Vlu01_21250</name>
</gene>
<feature type="region of interest" description="Disordered" evidence="1">
    <location>
        <begin position="313"/>
        <end position="726"/>
    </location>
</feature>
<sequence>MAHRTSSRLLFTAFGVSLLAGAGQLGLAFGFGIVRLTGTFTGASINQWPAQLVWVGWFAMNAAVIGAMLTERLVRHGGQLTGTPRQLAVAGGAALGATVVAPLCMQPARNAELISVDPVWAVAICAVLGAVVGAGAAVAVLVRPPLAWNMAAVAAVVWLLALLSVLPSLGASGPLTPVRLGVLEPTWLAAGTAQQLALLILPMVTLLAGAATAAVARWRGHPPLVSGPSGVAGPVLVAFAYLAAGPGDAGDRYQLTPYYGALIAVLVGALGSAAAALLPWTLPDRFSHRAATPASRTTAESTVIEPTAILQPLPATPALPPSTSAPTDTSATPVVVDSDTEAARPTGDARAAASDGSPPHWHWPVAHTDPTAAAATPTASDADTRSQVAAVTAPPPAAATPPPAAPPVAVGRTDSGQPGNDVRSVDNDATTDNHEQVDDGAEGDRADDGTEHADEPVRRTDATDRSPDEEGPHRGEGPREPAGPQFGGQPAAGTDGKPDAAVDPTPVGDGSDLPRPTPVTMEPEAPVAPTGKTPTPRRTRGPRTPTPAAVPPPATPATPAVPDTPTVEPAPAVDAGGGEAEEVSPEATPRPRQRFALPELGRATAGPDTSAAPGIAAAVPETPEVSIETAATARDLSAAFTKPPAVRAEDVQPDGEPEKGRRGLFRRGRPRSGEDATTEHDEPLAAQDEEYVDWVAGLSRPLDDDETTPPKEPRRSLRSTGRHHRR</sequence>
<feature type="compositionally biased region" description="Basic and acidic residues" evidence="1">
    <location>
        <begin position="423"/>
        <end position="479"/>
    </location>
</feature>
<accession>A0ABQ4IUQ6</accession>
<evidence type="ECO:0000313" key="4">
    <source>
        <dbReference type="Proteomes" id="UP000643165"/>
    </source>
</evidence>
<feature type="transmembrane region" description="Helical" evidence="2">
    <location>
        <begin position="196"/>
        <end position="216"/>
    </location>
</feature>
<name>A0ABQ4IUQ6_9ACTN</name>
<feature type="transmembrane region" description="Helical" evidence="2">
    <location>
        <begin position="86"/>
        <end position="108"/>
    </location>
</feature>
<feature type="compositionally biased region" description="Low complexity" evidence="1">
    <location>
        <begin position="321"/>
        <end position="333"/>
    </location>
</feature>
<feature type="compositionally biased region" description="Low complexity" evidence="1">
    <location>
        <begin position="364"/>
        <end position="381"/>
    </location>
</feature>
<organism evidence="3 4">
    <name type="scientific">Micromonospora lutea</name>
    <dbReference type="NCBI Taxonomy" id="419825"/>
    <lineage>
        <taxon>Bacteria</taxon>
        <taxon>Bacillati</taxon>
        <taxon>Actinomycetota</taxon>
        <taxon>Actinomycetes</taxon>
        <taxon>Micromonosporales</taxon>
        <taxon>Micromonosporaceae</taxon>
        <taxon>Micromonospora</taxon>
    </lineage>
</organism>
<feature type="compositionally biased region" description="Basic and acidic residues" evidence="1">
    <location>
        <begin position="671"/>
        <end position="683"/>
    </location>
</feature>
<feature type="compositionally biased region" description="Low complexity" evidence="1">
    <location>
        <begin position="343"/>
        <end position="353"/>
    </location>
</feature>
<feature type="transmembrane region" description="Helical" evidence="2">
    <location>
        <begin position="256"/>
        <end position="280"/>
    </location>
</feature>
<keyword evidence="4" id="KW-1185">Reference proteome</keyword>
<proteinExistence type="predicted"/>
<feature type="transmembrane region" description="Helical" evidence="2">
    <location>
        <begin position="120"/>
        <end position="142"/>
    </location>
</feature>
<dbReference type="EMBL" id="BOPB01000010">
    <property type="protein sequence ID" value="GIJ21501.1"/>
    <property type="molecule type" value="Genomic_DNA"/>
</dbReference>
<feature type="compositionally biased region" description="Low complexity" evidence="1">
    <location>
        <begin position="557"/>
        <end position="573"/>
    </location>
</feature>
<feature type="transmembrane region" description="Helical" evidence="2">
    <location>
        <begin position="52"/>
        <end position="74"/>
    </location>
</feature>
<feature type="compositionally biased region" description="Pro residues" evidence="1">
    <location>
        <begin position="393"/>
        <end position="406"/>
    </location>
</feature>
<keyword evidence="2" id="KW-0472">Membrane</keyword>
<feature type="transmembrane region" description="Helical" evidence="2">
    <location>
        <begin position="154"/>
        <end position="176"/>
    </location>
</feature>
<dbReference type="Proteomes" id="UP000643165">
    <property type="component" value="Unassembled WGS sequence"/>
</dbReference>
<keyword evidence="2" id="KW-0812">Transmembrane</keyword>
<dbReference type="RefSeq" id="WP_203997183.1">
    <property type="nucleotide sequence ID" value="NZ_BOPB01000010.1"/>
</dbReference>